<accession>A0A151Z5X7</accession>
<feature type="compositionally biased region" description="Basic and acidic residues" evidence="12">
    <location>
        <begin position="195"/>
        <end position="205"/>
    </location>
</feature>
<dbReference type="GO" id="GO:0016787">
    <property type="term" value="F:hydrolase activity"/>
    <property type="evidence" value="ECO:0007669"/>
    <property type="project" value="UniProtKB-KW"/>
</dbReference>
<feature type="region of interest" description="Disordered" evidence="12">
    <location>
        <begin position="701"/>
        <end position="731"/>
    </location>
</feature>
<dbReference type="SMART" id="SM00487">
    <property type="entry name" value="DEXDc"/>
    <property type="match status" value="1"/>
</dbReference>
<evidence type="ECO:0000256" key="7">
    <source>
        <dbReference type="ARBA" id="ARBA00022840"/>
    </source>
</evidence>
<dbReference type="GO" id="GO:0003723">
    <property type="term" value="F:RNA binding"/>
    <property type="evidence" value="ECO:0007669"/>
    <property type="project" value="UniProtKB-KW"/>
</dbReference>
<dbReference type="Proteomes" id="UP000076078">
    <property type="component" value="Unassembled WGS sequence"/>
</dbReference>
<dbReference type="FunFam" id="3.40.50.300:FF:003770">
    <property type="entry name" value="ATP-dependent RNA helicase DHR1, putative"/>
    <property type="match status" value="1"/>
</dbReference>
<feature type="coiled-coil region" evidence="11">
    <location>
        <begin position="281"/>
        <end position="336"/>
    </location>
</feature>
<dbReference type="Gene3D" id="3.40.50.300">
    <property type="entry name" value="P-loop containing nucleotide triphosphate hydrolases"/>
    <property type="match status" value="3"/>
</dbReference>
<feature type="domain" description="Helicase ATP-binding" evidence="13">
    <location>
        <begin position="365"/>
        <end position="546"/>
    </location>
</feature>
<dbReference type="InterPro" id="IPR007502">
    <property type="entry name" value="Helicase-assoc_dom"/>
</dbReference>
<proteinExistence type="inferred from homology"/>
<keyword evidence="11" id="KW-0175">Coiled coil</keyword>
<feature type="region of interest" description="Disordered" evidence="12">
    <location>
        <begin position="1"/>
        <end position="29"/>
    </location>
</feature>
<name>A0A151Z5X7_TIELA</name>
<dbReference type="Pfam" id="PF21010">
    <property type="entry name" value="HA2_C"/>
    <property type="match status" value="1"/>
</dbReference>
<keyword evidence="6 15" id="KW-0347">Helicase</keyword>
<dbReference type="GO" id="GO:0003724">
    <property type="term" value="F:RNA helicase activity"/>
    <property type="evidence" value="ECO:0007669"/>
    <property type="project" value="UniProtKB-EC"/>
</dbReference>
<dbReference type="InterPro" id="IPR014001">
    <property type="entry name" value="Helicase_ATP-bd"/>
</dbReference>
<dbReference type="GO" id="GO:0000462">
    <property type="term" value="P:maturation of SSU-rRNA from tricistronic rRNA transcript (SSU-rRNA, 5.8S rRNA, LSU-rRNA)"/>
    <property type="evidence" value="ECO:0007669"/>
    <property type="project" value="TreeGrafter"/>
</dbReference>
<organism evidence="15 16">
    <name type="scientific">Tieghemostelium lacteum</name>
    <name type="common">Slime mold</name>
    <name type="synonym">Dictyostelium lacteum</name>
    <dbReference type="NCBI Taxonomy" id="361077"/>
    <lineage>
        <taxon>Eukaryota</taxon>
        <taxon>Amoebozoa</taxon>
        <taxon>Evosea</taxon>
        <taxon>Eumycetozoa</taxon>
        <taxon>Dictyostelia</taxon>
        <taxon>Dictyosteliales</taxon>
        <taxon>Raperosteliaceae</taxon>
        <taxon>Tieghemostelium</taxon>
    </lineage>
</organism>
<dbReference type="SMART" id="SM00847">
    <property type="entry name" value="HA2"/>
    <property type="match status" value="1"/>
</dbReference>
<dbReference type="CDD" id="cd17982">
    <property type="entry name" value="DEXHc_DHX37"/>
    <property type="match status" value="1"/>
</dbReference>
<evidence type="ECO:0000256" key="12">
    <source>
        <dbReference type="SAM" id="MobiDB-lite"/>
    </source>
</evidence>
<dbReference type="EMBL" id="LODT01000041">
    <property type="protein sequence ID" value="KYQ89362.1"/>
    <property type="molecule type" value="Genomic_DNA"/>
</dbReference>
<feature type="region of interest" description="Disordered" evidence="12">
    <location>
        <begin position="628"/>
        <end position="682"/>
    </location>
</feature>
<feature type="compositionally biased region" description="Acidic residues" evidence="12">
    <location>
        <begin position="224"/>
        <end position="236"/>
    </location>
</feature>
<dbReference type="Gene3D" id="1.20.120.1080">
    <property type="match status" value="1"/>
</dbReference>
<evidence type="ECO:0000256" key="11">
    <source>
        <dbReference type="SAM" id="Coils"/>
    </source>
</evidence>
<feature type="compositionally biased region" description="Polar residues" evidence="12">
    <location>
        <begin position="1"/>
        <end position="14"/>
    </location>
</feature>
<dbReference type="Pfam" id="PF07717">
    <property type="entry name" value="OB_NTP_bind"/>
    <property type="match status" value="1"/>
</dbReference>
<comment type="subcellular location">
    <subcellularLocation>
        <location evidence="1">Nucleus</location>
        <location evidence="1">Nucleolus</location>
    </subcellularLocation>
</comment>
<comment type="caution">
    <text evidence="15">The sequence shown here is derived from an EMBL/GenBank/DDBJ whole genome shotgun (WGS) entry which is preliminary data.</text>
</comment>
<evidence type="ECO:0000313" key="15">
    <source>
        <dbReference type="EMBL" id="KYQ89362.1"/>
    </source>
</evidence>
<dbReference type="PROSITE" id="PS00690">
    <property type="entry name" value="DEAH_ATP_HELICASE"/>
    <property type="match status" value="1"/>
</dbReference>
<evidence type="ECO:0000256" key="8">
    <source>
        <dbReference type="ARBA" id="ARBA00022884"/>
    </source>
</evidence>
<sequence length="1318" mass="152544">MSTKPLKNKLAQSKKQTRQERLNSTIRKKIDKSAERKNLIDNLITNSLDENKRNLLKSSSKLGTKESNKESIARQKKEIELNVKGVVPKDRFQRDIDINKKVIRPDNIPDQWDDLDEPMILEPTNLIDTTALEQEIINNQDKLDLKSKNQTIDKRRQENAKKKYFFWSKENKDIDFAAYDDIDQTSGSYITKATEDDKSIKEQKNSKNLTTTTTTTTSKVKPEDVEDSSDEEEEEVSLQMKTDSNNNSNKRKLDNIIEDKSEKKVKVDEMVKKEEVKENQEEMTKDELERYNLTMESFEKEEDENREYILKDQTGLEQVEEELARKTLLKKKIKYNVINIKVDRLKEVDETRNRLPIMMEEHNIIEKVKENDIIIICGETGSGKTTQVPQFLYESGFGYKEGGDFPGIIGVTQPRRVAAVSTAKRVAHELNVEFGREVGYQIRYDKNLDTSVNKVKFMTDGILMREVQTDFILSQYSCIIIDEAHERNLNTDILIGLLSRIVPQRKKLFLQDPIQYKPLKLIIMSATLRVEDFTNNSNLFSIPPPVINIPTRQFPVTIHFNKKTELVSYIDEAYKKVVKIHKRLPEGGILVFVTGKQEIEQLCSKLRRSYPLKNINKSFKEELEVLNSQFKDEDAEDDKMDTSDDQEKPESNNKNTVYGNSDDNEIDDQDDIDNQEFDIIDDDEIEILEDTDKIYKDLVTPLQPVENSDQSEKNPEDEDKEGEKAKEEKKPLGPLYILPLYSTLPTSKQMRVFQKPPLGSRLVVVATNLAETSLTIPNISYVVDTGRVKSRQYNKENSAGISSFQVSWTSKASADQRAGRAGRTGPGHCYRIYSSAVYNDHFEQFSKPEILLIPIDGMVLQMKSMGIQKITGFPFPTPPSETDLKLALKTLYHLGALTQKFDITPLGEKMSQFPVTPRFSKMLLLGQQHQCLKYIIAIVSILTVKDPFIKEYYEKDDVEDNPIEEDDDKLTQQEAEEIKKQKEQEKRKIRNQMRQAHKRWVHKDSDLLTILKVVGAYDYQYRKSFKTIDKFCSDNFLNCKSMSEIHQLRNQLITIVRSITSYSDEQDENFKPPTDTQEIFIKQVVTGGLIDQIAKLQPTSRDPKFIEYQNCQSNDLVFVHPSSTLRESYPEYIVYCDIIETSRPFMKLCTEINPTWLPLLGKPLCSEFKAIDSPEPHYSQKHDTVKCYIRPNFGNHSWELPIVKIDHPTPLDSLRYFAKALLEGQVFKLFQYLLPYLNTNPSIVTKPNTQLKVYKLIQALKLKKVFNKQQLLAKWKESPSFLLEEYQLWFDKSSMVNNNLLKSIWPPVDSVKIPKQLL</sequence>
<dbReference type="InterPro" id="IPR027417">
    <property type="entry name" value="P-loop_NTPase"/>
</dbReference>
<dbReference type="FunCoup" id="A0A151Z5X7">
    <property type="interactions" value="994"/>
</dbReference>
<dbReference type="EC" id="3.6.4.13" evidence="3"/>
<dbReference type="InterPro" id="IPR001650">
    <property type="entry name" value="Helicase_C-like"/>
</dbReference>
<dbReference type="InterPro" id="IPR048333">
    <property type="entry name" value="HA2_WH"/>
</dbReference>
<dbReference type="OMA" id="EILMIPI"/>
<gene>
    <name evidence="15" type="ORF">DLAC_10025</name>
</gene>
<evidence type="ECO:0000256" key="9">
    <source>
        <dbReference type="ARBA" id="ARBA00023242"/>
    </source>
</evidence>
<evidence type="ECO:0000259" key="14">
    <source>
        <dbReference type="PROSITE" id="PS51194"/>
    </source>
</evidence>
<dbReference type="Pfam" id="PF23362">
    <property type="entry name" value="DHX37_C"/>
    <property type="match status" value="1"/>
</dbReference>
<dbReference type="STRING" id="361077.A0A151Z5X7"/>
<evidence type="ECO:0000256" key="3">
    <source>
        <dbReference type="ARBA" id="ARBA00012552"/>
    </source>
</evidence>
<dbReference type="Pfam" id="PF00271">
    <property type="entry name" value="Helicase_C"/>
    <property type="match status" value="1"/>
</dbReference>
<keyword evidence="7" id="KW-0067">ATP-binding</keyword>
<keyword evidence="5" id="KW-0378">Hydrolase</keyword>
<dbReference type="InterPro" id="IPR056371">
    <property type="entry name" value="DHX37-like_C"/>
</dbReference>
<dbReference type="CDD" id="cd18791">
    <property type="entry name" value="SF2_C_RHA"/>
    <property type="match status" value="1"/>
</dbReference>
<dbReference type="Pfam" id="PF00270">
    <property type="entry name" value="DEAD"/>
    <property type="match status" value="1"/>
</dbReference>
<feature type="coiled-coil region" evidence="11">
    <location>
        <begin position="968"/>
        <end position="999"/>
    </location>
</feature>
<dbReference type="SMART" id="SM00490">
    <property type="entry name" value="HELICc"/>
    <property type="match status" value="1"/>
</dbReference>
<feature type="compositionally biased region" description="Polar residues" evidence="12">
    <location>
        <begin position="239"/>
        <end position="248"/>
    </location>
</feature>
<evidence type="ECO:0000256" key="10">
    <source>
        <dbReference type="ARBA" id="ARBA00047984"/>
    </source>
</evidence>
<dbReference type="OrthoDB" id="10253254at2759"/>
<reference evidence="15 16" key="1">
    <citation type="submission" date="2015-12" db="EMBL/GenBank/DDBJ databases">
        <title>Dictyostelia acquired genes for synthesis and detection of signals that induce cell-type specialization by lateral gene transfer from prokaryotes.</title>
        <authorList>
            <person name="Gloeckner G."/>
            <person name="Schaap P."/>
        </authorList>
    </citation>
    <scope>NUCLEOTIDE SEQUENCE [LARGE SCALE GENOMIC DNA]</scope>
    <source>
        <strain evidence="15 16">TK</strain>
    </source>
</reference>
<protein>
    <recommendedName>
        <fullName evidence="3">RNA helicase</fullName>
        <ecNumber evidence="3">3.6.4.13</ecNumber>
    </recommendedName>
</protein>
<dbReference type="GO" id="GO:0005524">
    <property type="term" value="F:ATP binding"/>
    <property type="evidence" value="ECO:0007669"/>
    <property type="project" value="UniProtKB-KW"/>
</dbReference>
<dbReference type="PANTHER" id="PTHR18934">
    <property type="entry name" value="ATP-DEPENDENT RNA HELICASE"/>
    <property type="match status" value="1"/>
</dbReference>
<evidence type="ECO:0000256" key="5">
    <source>
        <dbReference type="ARBA" id="ARBA00022801"/>
    </source>
</evidence>
<feature type="compositionally biased region" description="Polar residues" evidence="12">
    <location>
        <begin position="652"/>
        <end position="661"/>
    </location>
</feature>
<feature type="region of interest" description="Disordered" evidence="12">
    <location>
        <begin position="195"/>
        <end position="251"/>
    </location>
</feature>
<evidence type="ECO:0000256" key="2">
    <source>
        <dbReference type="ARBA" id="ARBA00008792"/>
    </source>
</evidence>
<dbReference type="InParanoid" id="A0A151Z5X7"/>
<dbReference type="PANTHER" id="PTHR18934:SF99">
    <property type="entry name" value="ATP-DEPENDENT RNA HELICASE DHX37-RELATED"/>
    <property type="match status" value="1"/>
</dbReference>
<dbReference type="Pfam" id="PF04408">
    <property type="entry name" value="WHD_HA2"/>
    <property type="match status" value="1"/>
</dbReference>
<dbReference type="PROSITE" id="PS51192">
    <property type="entry name" value="HELICASE_ATP_BIND_1"/>
    <property type="match status" value="1"/>
</dbReference>
<evidence type="ECO:0000256" key="4">
    <source>
        <dbReference type="ARBA" id="ARBA00022741"/>
    </source>
</evidence>
<keyword evidence="8" id="KW-0694">RNA-binding</keyword>
<dbReference type="SUPFAM" id="SSF52540">
    <property type="entry name" value="P-loop containing nucleoside triphosphate hydrolases"/>
    <property type="match status" value="1"/>
</dbReference>
<feature type="compositionally biased region" description="Basic and acidic residues" evidence="12">
    <location>
        <begin position="640"/>
        <end position="651"/>
    </location>
</feature>
<comment type="similarity">
    <text evidence="2">Belongs to the DEAD box helicase family. DEAH subfamily.</text>
</comment>
<evidence type="ECO:0000259" key="13">
    <source>
        <dbReference type="PROSITE" id="PS51192"/>
    </source>
</evidence>
<dbReference type="FunFam" id="3.40.50.300:FF:000637">
    <property type="entry name" value="ATP-dependent RNA helicase DHX37/DHR1"/>
    <property type="match status" value="1"/>
</dbReference>
<keyword evidence="9" id="KW-0539">Nucleus</keyword>
<keyword evidence="16" id="KW-1185">Reference proteome</keyword>
<evidence type="ECO:0000256" key="1">
    <source>
        <dbReference type="ARBA" id="ARBA00004604"/>
    </source>
</evidence>
<feature type="compositionally biased region" description="Basic and acidic residues" evidence="12">
    <location>
        <begin position="721"/>
        <end position="731"/>
    </location>
</feature>
<feature type="compositionally biased region" description="Acidic residues" evidence="12">
    <location>
        <begin position="662"/>
        <end position="682"/>
    </location>
</feature>
<dbReference type="InterPro" id="IPR002464">
    <property type="entry name" value="DNA/RNA_helicase_DEAH_CS"/>
</dbReference>
<dbReference type="GO" id="GO:0005730">
    <property type="term" value="C:nucleolus"/>
    <property type="evidence" value="ECO:0007669"/>
    <property type="project" value="UniProtKB-SubCell"/>
</dbReference>
<dbReference type="InterPro" id="IPR011545">
    <property type="entry name" value="DEAD/DEAH_box_helicase_dom"/>
</dbReference>
<evidence type="ECO:0000256" key="6">
    <source>
        <dbReference type="ARBA" id="ARBA00022806"/>
    </source>
</evidence>
<comment type="catalytic activity">
    <reaction evidence="10">
        <text>ATP + H2O = ADP + phosphate + H(+)</text>
        <dbReference type="Rhea" id="RHEA:13065"/>
        <dbReference type="ChEBI" id="CHEBI:15377"/>
        <dbReference type="ChEBI" id="CHEBI:15378"/>
        <dbReference type="ChEBI" id="CHEBI:30616"/>
        <dbReference type="ChEBI" id="CHEBI:43474"/>
        <dbReference type="ChEBI" id="CHEBI:456216"/>
        <dbReference type="EC" id="3.6.4.13"/>
    </reaction>
</comment>
<feature type="domain" description="Helicase C-terminal" evidence="14">
    <location>
        <begin position="679"/>
        <end position="866"/>
    </location>
</feature>
<dbReference type="PROSITE" id="PS51194">
    <property type="entry name" value="HELICASE_CTER"/>
    <property type="match status" value="1"/>
</dbReference>
<keyword evidence="4" id="KW-0547">Nucleotide-binding</keyword>
<evidence type="ECO:0000313" key="16">
    <source>
        <dbReference type="Proteomes" id="UP000076078"/>
    </source>
</evidence>
<dbReference type="InterPro" id="IPR011709">
    <property type="entry name" value="DEAD-box_helicase_OB_fold"/>
</dbReference>